<dbReference type="CDD" id="cd00616">
    <property type="entry name" value="AHBA_syn"/>
    <property type="match status" value="1"/>
</dbReference>
<name>A0AA52H9M0_9PROT</name>
<dbReference type="Pfam" id="PF01041">
    <property type="entry name" value="DegT_DnrJ_EryC1"/>
    <property type="match status" value="1"/>
</dbReference>
<dbReference type="InterPro" id="IPR015424">
    <property type="entry name" value="PyrdxlP-dep_Trfase"/>
</dbReference>
<dbReference type="Gene3D" id="3.90.1150.10">
    <property type="entry name" value="Aspartate Aminotransferase, domain 1"/>
    <property type="match status" value="1"/>
</dbReference>
<evidence type="ECO:0000256" key="2">
    <source>
        <dbReference type="PIRSR" id="PIRSR000390-1"/>
    </source>
</evidence>
<dbReference type="Proteomes" id="UP001268683">
    <property type="component" value="Chromosome"/>
</dbReference>
<feature type="modified residue" description="N6-(pyridoxal phosphate)lysine" evidence="3">
    <location>
        <position position="184"/>
    </location>
</feature>
<organism evidence="5 6">
    <name type="scientific">Temperatibacter marinus</name>
    <dbReference type="NCBI Taxonomy" id="1456591"/>
    <lineage>
        <taxon>Bacteria</taxon>
        <taxon>Pseudomonadati</taxon>
        <taxon>Pseudomonadota</taxon>
        <taxon>Alphaproteobacteria</taxon>
        <taxon>Kordiimonadales</taxon>
        <taxon>Temperatibacteraceae</taxon>
        <taxon>Temperatibacter</taxon>
    </lineage>
</organism>
<keyword evidence="5" id="KW-0808">Transferase</keyword>
<dbReference type="PANTHER" id="PTHR30244:SF34">
    <property type="entry name" value="DTDP-4-AMINO-4,6-DIDEOXYGALACTOSE TRANSAMINASE"/>
    <property type="match status" value="1"/>
</dbReference>
<sequence>MNINYAQHFIDDEEIEAVFELLKDGWLARGPILDQFEDAFTKYIGCSHSISCVNGSASLEIILRALGIGDGDEVIVPNVTWVSTASAVNLTGAVPVLCDISSHLPNLCIHEVETCITPRTKAIIPVHFAGISIDMEAYHQLCQRYGLHLIEDAAHAVGGHYEDGTKIGSSPLSIAASFSFHPAKNMTTGEGGMITTRDKNLAQKLAKIRSNGVIRNANNGIGKAMYDCTEIASNYHLNGLAASLGICQLKRLDEFVSKRQMLWETYAGLLDGIPNINLIPHPQSSAFNLCIITVKKNRDDLLVWLNNEGVGAYYHYPLLSELTVYKDQKKCRFGNDFSNALEYNKTALTLPLHPSLDKEHIEYIVDTIKKWLDQ</sequence>
<dbReference type="EMBL" id="CP123872">
    <property type="protein sequence ID" value="WND03336.1"/>
    <property type="molecule type" value="Genomic_DNA"/>
</dbReference>
<keyword evidence="6" id="KW-1185">Reference proteome</keyword>
<feature type="active site" description="Proton acceptor" evidence="2">
    <location>
        <position position="184"/>
    </location>
</feature>
<comment type="similarity">
    <text evidence="1 4">Belongs to the DegT/DnrJ/EryC1 family.</text>
</comment>
<accession>A0AA52H9M0</accession>
<evidence type="ECO:0000256" key="3">
    <source>
        <dbReference type="PIRSR" id="PIRSR000390-2"/>
    </source>
</evidence>
<dbReference type="EC" id="2.6.1.-" evidence="5"/>
<evidence type="ECO:0000256" key="4">
    <source>
        <dbReference type="RuleBase" id="RU004508"/>
    </source>
</evidence>
<protein>
    <submittedName>
        <fullName evidence="5">DegT/DnrJ/EryC1/StrS family aminotransferase</fullName>
        <ecNumber evidence="5">2.6.1.-</ecNumber>
    </submittedName>
</protein>
<dbReference type="InterPro" id="IPR000653">
    <property type="entry name" value="DegT/StrS_aminotransferase"/>
</dbReference>
<proteinExistence type="inferred from homology"/>
<reference evidence="5" key="1">
    <citation type="submission" date="2023-04" db="EMBL/GenBank/DDBJ databases">
        <title>Complete genome sequence of Temperatibacter marinus.</title>
        <authorList>
            <person name="Rong J.-C."/>
            <person name="Yi M.-L."/>
            <person name="Zhao Q."/>
        </authorList>
    </citation>
    <scope>NUCLEOTIDE SEQUENCE</scope>
    <source>
        <strain evidence="5">NBRC 110045</strain>
    </source>
</reference>
<dbReference type="GO" id="GO:0000271">
    <property type="term" value="P:polysaccharide biosynthetic process"/>
    <property type="evidence" value="ECO:0007669"/>
    <property type="project" value="TreeGrafter"/>
</dbReference>
<dbReference type="InterPro" id="IPR015422">
    <property type="entry name" value="PyrdxlP-dep_Trfase_small"/>
</dbReference>
<gene>
    <name evidence="5" type="ORF">QGN29_02995</name>
</gene>
<keyword evidence="3 4" id="KW-0663">Pyridoxal phosphate</keyword>
<evidence type="ECO:0000256" key="1">
    <source>
        <dbReference type="ARBA" id="ARBA00037999"/>
    </source>
</evidence>
<keyword evidence="5" id="KW-0032">Aminotransferase</keyword>
<dbReference type="Gene3D" id="3.40.640.10">
    <property type="entry name" value="Type I PLP-dependent aspartate aminotransferase-like (Major domain)"/>
    <property type="match status" value="1"/>
</dbReference>
<evidence type="ECO:0000313" key="6">
    <source>
        <dbReference type="Proteomes" id="UP001268683"/>
    </source>
</evidence>
<dbReference type="SUPFAM" id="SSF53383">
    <property type="entry name" value="PLP-dependent transferases"/>
    <property type="match status" value="1"/>
</dbReference>
<dbReference type="AlphaFoldDB" id="A0AA52H9M0"/>
<dbReference type="GO" id="GO:0030170">
    <property type="term" value="F:pyridoxal phosphate binding"/>
    <property type="evidence" value="ECO:0007669"/>
    <property type="project" value="TreeGrafter"/>
</dbReference>
<dbReference type="KEGG" id="tmk:QGN29_02995"/>
<dbReference type="GO" id="GO:0008483">
    <property type="term" value="F:transaminase activity"/>
    <property type="evidence" value="ECO:0007669"/>
    <property type="project" value="UniProtKB-KW"/>
</dbReference>
<dbReference type="PIRSF" id="PIRSF000390">
    <property type="entry name" value="PLP_StrS"/>
    <property type="match status" value="1"/>
</dbReference>
<dbReference type="InterPro" id="IPR015421">
    <property type="entry name" value="PyrdxlP-dep_Trfase_major"/>
</dbReference>
<dbReference type="PANTHER" id="PTHR30244">
    <property type="entry name" value="TRANSAMINASE"/>
    <property type="match status" value="1"/>
</dbReference>
<dbReference type="RefSeq" id="WP_310799189.1">
    <property type="nucleotide sequence ID" value="NZ_CP123872.1"/>
</dbReference>
<evidence type="ECO:0000313" key="5">
    <source>
        <dbReference type="EMBL" id="WND03336.1"/>
    </source>
</evidence>